<dbReference type="InterPro" id="IPR050306">
    <property type="entry name" value="PfkB_Carbo_kinase"/>
</dbReference>
<reference evidence="5 6" key="1">
    <citation type="submission" date="2020-01" db="EMBL/GenBank/DDBJ databases">
        <authorList>
            <person name="Kim M.K."/>
        </authorList>
    </citation>
    <scope>NUCLEOTIDE SEQUENCE [LARGE SCALE GENOMIC DNA]</scope>
    <source>
        <strain evidence="5 6">172606-1</strain>
    </source>
</reference>
<dbReference type="InterPro" id="IPR011611">
    <property type="entry name" value="PfkB_dom"/>
</dbReference>
<dbReference type="EMBL" id="CP048222">
    <property type="protein sequence ID" value="QHT68931.1"/>
    <property type="molecule type" value="Genomic_DNA"/>
</dbReference>
<evidence type="ECO:0000313" key="6">
    <source>
        <dbReference type="Proteomes" id="UP000480178"/>
    </source>
</evidence>
<evidence type="ECO:0000256" key="1">
    <source>
        <dbReference type="ARBA" id="ARBA00010688"/>
    </source>
</evidence>
<dbReference type="CDD" id="cd01167">
    <property type="entry name" value="bac_FRK"/>
    <property type="match status" value="1"/>
</dbReference>
<protein>
    <submittedName>
        <fullName evidence="5">Carbohydrate kinase</fullName>
    </submittedName>
</protein>
<dbReference type="RefSeq" id="WP_162444928.1">
    <property type="nucleotide sequence ID" value="NZ_CP048222.1"/>
</dbReference>
<dbReference type="SUPFAM" id="SSF53613">
    <property type="entry name" value="Ribokinase-like"/>
    <property type="match status" value="1"/>
</dbReference>
<name>A0A6C0GLH5_9BACT</name>
<gene>
    <name evidence="5" type="ORF">GXP67_20895</name>
</gene>
<evidence type="ECO:0000256" key="3">
    <source>
        <dbReference type="ARBA" id="ARBA00022777"/>
    </source>
</evidence>
<dbReference type="InterPro" id="IPR029056">
    <property type="entry name" value="Ribokinase-like"/>
</dbReference>
<comment type="similarity">
    <text evidence="1">Belongs to the carbohydrate kinase PfkB family.</text>
</comment>
<evidence type="ECO:0000313" key="5">
    <source>
        <dbReference type="EMBL" id="QHT68931.1"/>
    </source>
</evidence>
<keyword evidence="3 5" id="KW-0418">Kinase</keyword>
<keyword evidence="6" id="KW-1185">Reference proteome</keyword>
<dbReference type="PROSITE" id="PS00583">
    <property type="entry name" value="PFKB_KINASES_1"/>
    <property type="match status" value="1"/>
</dbReference>
<organism evidence="5 6">
    <name type="scientific">Rhodocytophaga rosea</name>
    <dbReference type="NCBI Taxonomy" id="2704465"/>
    <lineage>
        <taxon>Bacteria</taxon>
        <taxon>Pseudomonadati</taxon>
        <taxon>Bacteroidota</taxon>
        <taxon>Cytophagia</taxon>
        <taxon>Cytophagales</taxon>
        <taxon>Rhodocytophagaceae</taxon>
        <taxon>Rhodocytophaga</taxon>
    </lineage>
</organism>
<dbReference type="Gene3D" id="3.40.1190.20">
    <property type="match status" value="1"/>
</dbReference>
<dbReference type="PANTHER" id="PTHR43085:SF57">
    <property type="entry name" value="CARBOHYDRATE KINASE PFKB DOMAIN-CONTAINING PROTEIN"/>
    <property type="match status" value="1"/>
</dbReference>
<keyword evidence="2" id="KW-0808">Transferase</keyword>
<dbReference type="InterPro" id="IPR002173">
    <property type="entry name" value="Carboh/pur_kinase_PfkB_CS"/>
</dbReference>
<feature type="domain" description="Carbohydrate kinase PfkB" evidence="4">
    <location>
        <begin position="22"/>
        <end position="283"/>
    </location>
</feature>
<evidence type="ECO:0000259" key="4">
    <source>
        <dbReference type="Pfam" id="PF00294"/>
    </source>
</evidence>
<sequence length="302" mass="33421">MNKKIICFGETLWDMLPDGAMPGGAPMNVAIHLHYQGYTPTILSRIGNDAAGKNLLSFLQEKGISTGYIQADETHQTGLVQADISNKTHVTYNIVALVAWDYIRYEEQAARLVQESDVFIYGSLASRSKTTCETLFKYLPLASLKVFDVNLRPPHYSPKQIQLLMDHASIIKMNHHELTEILSWYGQILPEKEGMEYLIQRFHTDVLLVTRGENGASVFTSAGYFEHPGFQVKVEDTIGSGDAFLAVFLHQYLSGMAISQILPFACAVGAYVATQRGATPVVPENAIRQLLDSALASNPIIL</sequence>
<evidence type="ECO:0000256" key="2">
    <source>
        <dbReference type="ARBA" id="ARBA00022679"/>
    </source>
</evidence>
<dbReference type="GO" id="GO:0016301">
    <property type="term" value="F:kinase activity"/>
    <property type="evidence" value="ECO:0007669"/>
    <property type="project" value="UniProtKB-KW"/>
</dbReference>
<dbReference type="Proteomes" id="UP000480178">
    <property type="component" value="Chromosome"/>
</dbReference>
<dbReference type="PANTHER" id="PTHR43085">
    <property type="entry name" value="HEXOKINASE FAMILY MEMBER"/>
    <property type="match status" value="1"/>
</dbReference>
<dbReference type="Pfam" id="PF00294">
    <property type="entry name" value="PfkB"/>
    <property type="match status" value="1"/>
</dbReference>
<dbReference type="KEGG" id="rhoz:GXP67_20895"/>
<proteinExistence type="inferred from homology"/>
<accession>A0A6C0GLH5</accession>
<dbReference type="AlphaFoldDB" id="A0A6C0GLH5"/>